<keyword evidence="3" id="KW-1185">Reference proteome</keyword>
<dbReference type="AlphaFoldDB" id="A0A9W7E586"/>
<protein>
    <submittedName>
        <fullName evidence="2">Uncharacterized protein</fullName>
    </submittedName>
</protein>
<feature type="compositionally biased region" description="Basic and acidic residues" evidence="1">
    <location>
        <begin position="24"/>
        <end position="91"/>
    </location>
</feature>
<name>A0A9W7E586_9STRA</name>
<feature type="non-terminal residue" evidence="2">
    <location>
        <position position="163"/>
    </location>
</feature>
<evidence type="ECO:0000256" key="1">
    <source>
        <dbReference type="SAM" id="MobiDB-lite"/>
    </source>
</evidence>
<sequence>MGPPREVVPAAGPATESSVEASEETVRLEKEYEDAKSKRDVPLMKELKGKIRESRKRDEEKAEEEKKRREVERRRAEEERRKVAEKQEKRKKIEDLKEKIIDAIDRDDLDLVDKIQLEIDELEVEVGKFTSNEKLKEAAKEWVKDKEKAKEKYGPIEDWDVSE</sequence>
<dbReference type="Proteomes" id="UP001165082">
    <property type="component" value="Unassembled WGS sequence"/>
</dbReference>
<proteinExistence type="predicted"/>
<feature type="region of interest" description="Disordered" evidence="1">
    <location>
        <begin position="1"/>
        <end position="91"/>
    </location>
</feature>
<comment type="caution">
    <text evidence="2">The sequence shown here is derived from an EMBL/GenBank/DDBJ whole genome shotgun (WGS) entry which is preliminary data.</text>
</comment>
<accession>A0A9W7E586</accession>
<dbReference type="EMBL" id="BRXZ01003988">
    <property type="protein sequence ID" value="GMH66153.1"/>
    <property type="molecule type" value="Genomic_DNA"/>
</dbReference>
<evidence type="ECO:0000313" key="3">
    <source>
        <dbReference type="Proteomes" id="UP001165082"/>
    </source>
</evidence>
<reference evidence="2" key="1">
    <citation type="submission" date="2022-07" db="EMBL/GenBank/DDBJ databases">
        <title>Genome analysis of Parmales, a sister group of diatoms, reveals the evolutionary specialization of diatoms from phago-mixotrophs to photoautotrophs.</title>
        <authorList>
            <person name="Ban H."/>
            <person name="Sato S."/>
            <person name="Yoshikawa S."/>
            <person name="Kazumasa Y."/>
            <person name="Nakamura Y."/>
            <person name="Ichinomiya M."/>
            <person name="Saitoh K."/>
            <person name="Sato N."/>
            <person name="Blanc-Mathieu R."/>
            <person name="Endo H."/>
            <person name="Kuwata A."/>
            <person name="Ogata H."/>
        </authorList>
    </citation>
    <scope>NUCLEOTIDE SEQUENCE</scope>
</reference>
<gene>
    <name evidence="2" type="ORF">TrRE_jg6081</name>
</gene>
<organism evidence="2 3">
    <name type="scientific">Triparma retinervis</name>
    <dbReference type="NCBI Taxonomy" id="2557542"/>
    <lineage>
        <taxon>Eukaryota</taxon>
        <taxon>Sar</taxon>
        <taxon>Stramenopiles</taxon>
        <taxon>Ochrophyta</taxon>
        <taxon>Bolidophyceae</taxon>
        <taxon>Parmales</taxon>
        <taxon>Triparmaceae</taxon>
        <taxon>Triparma</taxon>
    </lineage>
</organism>
<evidence type="ECO:0000313" key="2">
    <source>
        <dbReference type="EMBL" id="GMH66153.1"/>
    </source>
</evidence>